<dbReference type="EMBL" id="CARXXK010000002">
    <property type="protein sequence ID" value="CAI6358155.1"/>
    <property type="molecule type" value="Genomic_DNA"/>
</dbReference>
<feature type="domain" description="BESS" evidence="2">
    <location>
        <begin position="138"/>
        <end position="177"/>
    </location>
</feature>
<protein>
    <recommendedName>
        <fullName evidence="2">BESS domain-containing protein</fullName>
    </recommendedName>
</protein>
<keyword evidence="1" id="KW-0539">Nucleus</keyword>
<dbReference type="AlphaFoldDB" id="A0AAV0WQ09"/>
<sequence length="264" mass="30495">MYLNKWSNIRDNWVRSYKQFKRNERSGSGANKSKKYIYHEQLRFLEKVVDKRPTISSLSKDNDIFEEENDRSIIDEFCDAVENENTAEETVSIKFNSKSPMSSKTTLPKTKKKKTDDFEDRILNIIETQETPREQNVINPHMSFFESILPSIKHFNEDETFDFRIGVMNLIKSIKKRNVIGHSTPNPQPTNIYNTSCMSQNYQSEFLNTNVHSIPASPTVNLQNYIRSFQSAAASSDSTFISPVPSVSTSYSDYSETTSEYNNN</sequence>
<organism evidence="3 4">
    <name type="scientific">Macrosiphum euphorbiae</name>
    <name type="common">potato aphid</name>
    <dbReference type="NCBI Taxonomy" id="13131"/>
    <lineage>
        <taxon>Eukaryota</taxon>
        <taxon>Metazoa</taxon>
        <taxon>Ecdysozoa</taxon>
        <taxon>Arthropoda</taxon>
        <taxon>Hexapoda</taxon>
        <taxon>Insecta</taxon>
        <taxon>Pterygota</taxon>
        <taxon>Neoptera</taxon>
        <taxon>Paraneoptera</taxon>
        <taxon>Hemiptera</taxon>
        <taxon>Sternorrhyncha</taxon>
        <taxon>Aphidomorpha</taxon>
        <taxon>Aphidoidea</taxon>
        <taxon>Aphididae</taxon>
        <taxon>Macrosiphini</taxon>
        <taxon>Macrosiphum</taxon>
    </lineage>
</organism>
<evidence type="ECO:0000313" key="4">
    <source>
        <dbReference type="Proteomes" id="UP001160148"/>
    </source>
</evidence>
<accession>A0AAV0WQ09</accession>
<evidence type="ECO:0000259" key="2">
    <source>
        <dbReference type="PROSITE" id="PS51031"/>
    </source>
</evidence>
<gene>
    <name evidence="3" type="ORF">MEUPH1_LOCUS13703</name>
</gene>
<comment type="subcellular location">
    <subcellularLocation>
        <location evidence="1">Nucleus</location>
    </subcellularLocation>
</comment>
<dbReference type="InterPro" id="IPR004210">
    <property type="entry name" value="BESS_motif"/>
</dbReference>
<proteinExistence type="predicted"/>
<evidence type="ECO:0000256" key="1">
    <source>
        <dbReference type="PROSITE-ProRule" id="PRU00371"/>
    </source>
</evidence>
<name>A0AAV0WQ09_9HEMI</name>
<dbReference type="GO" id="GO:0005634">
    <property type="term" value="C:nucleus"/>
    <property type="evidence" value="ECO:0007669"/>
    <property type="project" value="UniProtKB-SubCell"/>
</dbReference>
<evidence type="ECO:0000313" key="3">
    <source>
        <dbReference type="EMBL" id="CAI6358155.1"/>
    </source>
</evidence>
<keyword evidence="4" id="KW-1185">Reference proteome</keyword>
<dbReference type="GO" id="GO:0003677">
    <property type="term" value="F:DNA binding"/>
    <property type="evidence" value="ECO:0007669"/>
    <property type="project" value="InterPro"/>
</dbReference>
<dbReference type="PROSITE" id="PS51031">
    <property type="entry name" value="BESS"/>
    <property type="match status" value="1"/>
</dbReference>
<dbReference type="Proteomes" id="UP001160148">
    <property type="component" value="Unassembled WGS sequence"/>
</dbReference>
<comment type="caution">
    <text evidence="3">The sequence shown here is derived from an EMBL/GenBank/DDBJ whole genome shotgun (WGS) entry which is preliminary data.</text>
</comment>
<reference evidence="3 4" key="1">
    <citation type="submission" date="2023-01" db="EMBL/GenBank/DDBJ databases">
        <authorList>
            <person name="Whitehead M."/>
        </authorList>
    </citation>
    <scope>NUCLEOTIDE SEQUENCE [LARGE SCALE GENOMIC DNA]</scope>
</reference>